<evidence type="ECO:0000256" key="2">
    <source>
        <dbReference type="ARBA" id="ARBA00010480"/>
    </source>
</evidence>
<reference evidence="10 11" key="1">
    <citation type="journal article" date="2016" name="Nat. Commun.">
        <title>Thousands of microbial genomes shed light on interconnected biogeochemical processes in an aquifer system.</title>
        <authorList>
            <person name="Anantharaman K."/>
            <person name="Brown C.T."/>
            <person name="Hug L.A."/>
            <person name="Sharon I."/>
            <person name="Castelle C.J."/>
            <person name="Probst A.J."/>
            <person name="Thomas B.C."/>
            <person name="Singh A."/>
            <person name="Wilkins M.J."/>
            <person name="Karaoz U."/>
            <person name="Brodie E.L."/>
            <person name="Williams K.H."/>
            <person name="Hubbard S.S."/>
            <person name="Banfield J.F."/>
        </authorList>
    </citation>
    <scope>NUCLEOTIDE SEQUENCE [LARGE SCALE GENOMIC DNA]</scope>
</reference>
<gene>
    <name evidence="10" type="ORF">A3D78_00660</name>
</gene>
<evidence type="ECO:0000256" key="4">
    <source>
        <dbReference type="ARBA" id="ARBA00022679"/>
    </source>
</evidence>
<evidence type="ECO:0000256" key="7">
    <source>
        <dbReference type="ARBA" id="ARBA00022842"/>
    </source>
</evidence>
<comment type="catalytic activity">
    <reaction evidence="8">
        <text>dTTP + alpha-D-glucose 1-phosphate + H(+) = dTDP-alpha-D-glucose + diphosphate</text>
        <dbReference type="Rhea" id="RHEA:15225"/>
        <dbReference type="ChEBI" id="CHEBI:15378"/>
        <dbReference type="ChEBI" id="CHEBI:33019"/>
        <dbReference type="ChEBI" id="CHEBI:37568"/>
        <dbReference type="ChEBI" id="CHEBI:57477"/>
        <dbReference type="ChEBI" id="CHEBI:58601"/>
        <dbReference type="EC" id="2.7.7.24"/>
    </reaction>
</comment>
<dbReference type="InterPro" id="IPR005907">
    <property type="entry name" value="G1P_thy_trans_s"/>
</dbReference>
<evidence type="ECO:0000313" key="10">
    <source>
        <dbReference type="EMBL" id="OGG16710.1"/>
    </source>
</evidence>
<keyword evidence="10" id="KW-0946">Virion</keyword>
<evidence type="ECO:0000313" key="11">
    <source>
        <dbReference type="Proteomes" id="UP000176253"/>
    </source>
</evidence>
<organism evidence="10 11">
    <name type="scientific">Candidatus Gottesmanbacteria bacterium RIFCSPHIGHO2_02_FULL_39_14</name>
    <dbReference type="NCBI Taxonomy" id="1798383"/>
    <lineage>
        <taxon>Bacteria</taxon>
        <taxon>Candidatus Gottesmaniibacteriota</taxon>
    </lineage>
</organism>
<dbReference type="PANTHER" id="PTHR43532:SF1">
    <property type="entry name" value="GLUCOSE-1-PHOSPHATE THYMIDYLYLTRANSFERASE 1"/>
    <property type="match status" value="1"/>
</dbReference>
<dbReference type="EC" id="2.7.7.24" evidence="3"/>
<name>A0A1F5ZW70_9BACT</name>
<evidence type="ECO:0000256" key="1">
    <source>
        <dbReference type="ARBA" id="ARBA00001946"/>
    </source>
</evidence>
<dbReference type="Proteomes" id="UP000176253">
    <property type="component" value="Unassembled WGS sequence"/>
</dbReference>
<comment type="caution">
    <text evidence="10">The sequence shown here is derived from an EMBL/GenBank/DDBJ whole genome shotgun (WGS) entry which is preliminary data.</text>
</comment>
<keyword evidence="10" id="KW-0167">Capsid protein</keyword>
<keyword evidence="7" id="KW-0460">Magnesium</keyword>
<evidence type="ECO:0000256" key="5">
    <source>
        <dbReference type="ARBA" id="ARBA00022695"/>
    </source>
</evidence>
<protein>
    <recommendedName>
        <fullName evidence="3">glucose-1-phosphate thymidylyltransferase</fullName>
        <ecNumber evidence="3">2.7.7.24</ecNumber>
    </recommendedName>
</protein>
<dbReference type="InterPro" id="IPR029044">
    <property type="entry name" value="Nucleotide-diphossugar_trans"/>
</dbReference>
<comment type="cofactor">
    <cofactor evidence="1">
        <name>Mg(2+)</name>
        <dbReference type="ChEBI" id="CHEBI:18420"/>
    </cofactor>
</comment>
<comment type="similarity">
    <text evidence="2">Belongs to the glucose-1-phosphate thymidylyltransferase family.</text>
</comment>
<dbReference type="Pfam" id="PF00483">
    <property type="entry name" value="NTP_transferase"/>
    <property type="match status" value="1"/>
</dbReference>
<keyword evidence="6" id="KW-0479">Metal-binding</keyword>
<dbReference type="PANTHER" id="PTHR43532">
    <property type="entry name" value="GLUCOSE-1-PHOSPHATE THYMIDYLYLTRANSFERASE"/>
    <property type="match status" value="1"/>
</dbReference>
<sequence length="244" mass="27223">MKGIILAGGLGTRLYPLTHATNKHLLPVYNKPMIFYPIKTLVSAGITEILIITSGPHAGHFIGVLKNGKELGVKHLEYAYQEKADGGIADALSLGEDFAAGGPITVILGDNTTDAEIKSYVFHFKSGGTVFLKKITSKIQLRRFGVAVFDQKNKEKLVRIEEKPKNPKSDYTATGLYIYDRLVFNYIRQCKPSARGEIEITDVNNIYLHHQTLKWVELKGFWSDAGTFETLYRANEYWANKGGI</sequence>
<dbReference type="InterPro" id="IPR005835">
    <property type="entry name" value="NTP_transferase_dom"/>
</dbReference>
<proteinExistence type="inferred from homology"/>
<dbReference type="Gene3D" id="3.90.550.10">
    <property type="entry name" value="Spore Coat Polysaccharide Biosynthesis Protein SpsA, Chain A"/>
    <property type="match status" value="1"/>
</dbReference>
<evidence type="ECO:0000256" key="6">
    <source>
        <dbReference type="ARBA" id="ARBA00022723"/>
    </source>
</evidence>
<feature type="domain" description="Nucleotidyl transferase" evidence="9">
    <location>
        <begin position="2"/>
        <end position="237"/>
    </location>
</feature>
<evidence type="ECO:0000256" key="8">
    <source>
        <dbReference type="ARBA" id="ARBA00049336"/>
    </source>
</evidence>
<dbReference type="SUPFAM" id="SSF53448">
    <property type="entry name" value="Nucleotide-diphospho-sugar transferases"/>
    <property type="match status" value="1"/>
</dbReference>
<evidence type="ECO:0000259" key="9">
    <source>
        <dbReference type="Pfam" id="PF00483"/>
    </source>
</evidence>
<dbReference type="EMBL" id="MFJM01000054">
    <property type="protein sequence ID" value="OGG16710.1"/>
    <property type="molecule type" value="Genomic_DNA"/>
</dbReference>
<dbReference type="AlphaFoldDB" id="A0A1F5ZW70"/>
<accession>A0A1F5ZW70</accession>
<dbReference type="GO" id="GO:0008879">
    <property type="term" value="F:glucose-1-phosphate thymidylyltransferase activity"/>
    <property type="evidence" value="ECO:0007669"/>
    <property type="project" value="UniProtKB-EC"/>
</dbReference>
<dbReference type="GO" id="GO:0046872">
    <property type="term" value="F:metal ion binding"/>
    <property type="evidence" value="ECO:0007669"/>
    <property type="project" value="UniProtKB-KW"/>
</dbReference>
<keyword evidence="5" id="KW-0548">Nucleotidyltransferase</keyword>
<dbReference type="STRING" id="1798383.A3D78_00660"/>
<evidence type="ECO:0000256" key="3">
    <source>
        <dbReference type="ARBA" id="ARBA00012461"/>
    </source>
</evidence>
<keyword evidence="4" id="KW-0808">Transferase</keyword>